<evidence type="ECO:0000313" key="1">
    <source>
        <dbReference type="Proteomes" id="UP000887580"/>
    </source>
</evidence>
<reference evidence="2" key="1">
    <citation type="submission" date="2022-11" db="UniProtKB">
        <authorList>
            <consortium name="WormBaseParasite"/>
        </authorList>
    </citation>
    <scope>IDENTIFICATION</scope>
</reference>
<name>A0AC35GB07_9BILA</name>
<protein>
    <submittedName>
        <fullName evidence="2">Protein kinase domain-containing protein</fullName>
    </submittedName>
</protein>
<dbReference type="WBParaSite" id="PS1159_v2.g3237.t1">
    <property type="protein sequence ID" value="PS1159_v2.g3237.t1"/>
    <property type="gene ID" value="PS1159_v2.g3237"/>
</dbReference>
<organism evidence="1 2">
    <name type="scientific">Panagrolaimus sp. PS1159</name>
    <dbReference type="NCBI Taxonomy" id="55785"/>
    <lineage>
        <taxon>Eukaryota</taxon>
        <taxon>Metazoa</taxon>
        <taxon>Ecdysozoa</taxon>
        <taxon>Nematoda</taxon>
        <taxon>Chromadorea</taxon>
        <taxon>Rhabditida</taxon>
        <taxon>Tylenchina</taxon>
        <taxon>Panagrolaimomorpha</taxon>
        <taxon>Panagrolaimoidea</taxon>
        <taxon>Panagrolaimidae</taxon>
        <taxon>Panagrolaimus</taxon>
    </lineage>
</organism>
<sequence>MERLCHETVLKCGDIVKHPDPYDGAEHLVTSGQGLIFTAYDYEKQKLVVIKKTKYNLCNIRQIQNQEQIDRYERAKNVYREFELGILVNHENIMNILDAYTPDTTFQSFQDIYLVFELMDQRDLRHFHFHNWNEICHHQKGAPLIADIMLQLFSAIAYLHQDKLRLIHRDIKPDNIFIKQFGEGNYIVKLGDLGHARQIPPKEGQPMTMNITTTQYRAPEVMKSELYSIPIDIWSAGCVLAEILVPPNLQKPLDNALFNSDDPKIVSQMHCQLTALTITTKFTNNRLPQWKNVEKWGEYFRYILENTLKLVPSERLKAAEIIELNPFEMLNMEKYKFEPVTDVYEEKAENFRVDWRMKIYDKLKDFNQKRMEEIQRRQNENNLQN</sequence>
<proteinExistence type="predicted"/>
<accession>A0AC35GB07</accession>
<evidence type="ECO:0000313" key="2">
    <source>
        <dbReference type="WBParaSite" id="PS1159_v2.g3237.t1"/>
    </source>
</evidence>
<dbReference type="Proteomes" id="UP000887580">
    <property type="component" value="Unplaced"/>
</dbReference>